<reference evidence="7" key="3">
    <citation type="submission" date="2015-04" db="UniProtKB">
        <authorList>
            <consortium name="EnsemblPlants"/>
        </authorList>
    </citation>
    <scope>IDENTIFICATION</scope>
    <source>
        <strain evidence="7">cv. Jemalong A17</strain>
    </source>
</reference>
<evidence type="ECO:0000256" key="2">
    <source>
        <dbReference type="ARBA" id="ARBA00005581"/>
    </source>
</evidence>
<dbReference type="HOGENOM" id="CLU_2030207_0_0_1"/>
<evidence type="ECO:0000256" key="3">
    <source>
        <dbReference type="ARBA" id="ARBA00022471"/>
    </source>
</evidence>
<proteinExistence type="inferred from homology"/>
<accession>G7L1T6</accession>
<dbReference type="EnsemblPlants" id="AES82634">
    <property type="protein sequence ID" value="AES82634"/>
    <property type="gene ID" value="MTR_7g114830"/>
</dbReference>
<keyword evidence="4" id="KW-0964">Secreted</keyword>
<comment type="subcellular location">
    <subcellularLocation>
        <location evidence="1">Secreted</location>
    </subcellularLocation>
</comment>
<keyword evidence="8" id="KW-1185">Reference proteome</keyword>
<dbReference type="AlphaFoldDB" id="G7L1T6"/>
<comment type="similarity">
    <text evidence="2">Belongs to the plant self-incompatibility (S1) protein family.</text>
</comment>
<evidence type="ECO:0000313" key="8">
    <source>
        <dbReference type="Proteomes" id="UP000002051"/>
    </source>
</evidence>
<protein>
    <recommendedName>
        <fullName evidence="9">S-protein homolog</fullName>
    </recommendedName>
</protein>
<reference evidence="6 8" key="1">
    <citation type="journal article" date="2011" name="Nature">
        <title>The Medicago genome provides insight into the evolution of rhizobial symbioses.</title>
        <authorList>
            <person name="Young N.D."/>
            <person name="Debelle F."/>
            <person name="Oldroyd G.E."/>
            <person name="Geurts R."/>
            <person name="Cannon S.B."/>
            <person name="Udvardi M.K."/>
            <person name="Benedito V.A."/>
            <person name="Mayer K.F."/>
            <person name="Gouzy J."/>
            <person name="Schoof H."/>
            <person name="Van de Peer Y."/>
            <person name="Proost S."/>
            <person name="Cook D.R."/>
            <person name="Meyers B.C."/>
            <person name="Spannagl M."/>
            <person name="Cheung F."/>
            <person name="De Mita S."/>
            <person name="Krishnakumar V."/>
            <person name="Gundlach H."/>
            <person name="Zhou S."/>
            <person name="Mudge J."/>
            <person name="Bharti A.K."/>
            <person name="Murray J.D."/>
            <person name="Naoumkina M.A."/>
            <person name="Rosen B."/>
            <person name="Silverstein K.A."/>
            <person name="Tang H."/>
            <person name="Rombauts S."/>
            <person name="Zhao P.X."/>
            <person name="Zhou P."/>
            <person name="Barbe V."/>
            <person name="Bardou P."/>
            <person name="Bechner M."/>
            <person name="Bellec A."/>
            <person name="Berger A."/>
            <person name="Berges H."/>
            <person name="Bidwell S."/>
            <person name="Bisseling T."/>
            <person name="Choisne N."/>
            <person name="Couloux A."/>
            <person name="Denny R."/>
            <person name="Deshpande S."/>
            <person name="Dai X."/>
            <person name="Doyle J.J."/>
            <person name="Dudez A.M."/>
            <person name="Farmer A.D."/>
            <person name="Fouteau S."/>
            <person name="Franken C."/>
            <person name="Gibelin C."/>
            <person name="Gish J."/>
            <person name="Goldstein S."/>
            <person name="Gonzalez A.J."/>
            <person name="Green P.J."/>
            <person name="Hallab A."/>
            <person name="Hartog M."/>
            <person name="Hua A."/>
            <person name="Humphray S.J."/>
            <person name="Jeong D.H."/>
            <person name="Jing Y."/>
            <person name="Jocker A."/>
            <person name="Kenton S.M."/>
            <person name="Kim D.J."/>
            <person name="Klee K."/>
            <person name="Lai H."/>
            <person name="Lang C."/>
            <person name="Lin S."/>
            <person name="Macmil S.L."/>
            <person name="Magdelenat G."/>
            <person name="Matthews L."/>
            <person name="McCorrison J."/>
            <person name="Monaghan E.L."/>
            <person name="Mun J.H."/>
            <person name="Najar F.Z."/>
            <person name="Nicholson C."/>
            <person name="Noirot C."/>
            <person name="O'Bleness M."/>
            <person name="Paule C.R."/>
            <person name="Poulain J."/>
            <person name="Prion F."/>
            <person name="Qin B."/>
            <person name="Qu C."/>
            <person name="Retzel E.F."/>
            <person name="Riddle C."/>
            <person name="Sallet E."/>
            <person name="Samain S."/>
            <person name="Samson N."/>
            <person name="Sanders I."/>
            <person name="Saurat O."/>
            <person name="Scarpelli C."/>
            <person name="Schiex T."/>
            <person name="Segurens B."/>
            <person name="Severin A.J."/>
            <person name="Sherrier D.J."/>
            <person name="Shi R."/>
            <person name="Sims S."/>
            <person name="Singer S.R."/>
            <person name="Sinharoy S."/>
            <person name="Sterck L."/>
            <person name="Viollet A."/>
            <person name="Wang B.B."/>
            <person name="Wang K."/>
            <person name="Wang M."/>
            <person name="Wang X."/>
            <person name="Warfsmann J."/>
            <person name="Weissenbach J."/>
            <person name="White D.D."/>
            <person name="White J.D."/>
            <person name="Wiley G.B."/>
            <person name="Wincker P."/>
            <person name="Xing Y."/>
            <person name="Yang L."/>
            <person name="Yao Z."/>
            <person name="Ying F."/>
            <person name="Zhai J."/>
            <person name="Zhou L."/>
            <person name="Zuber A."/>
            <person name="Denarie J."/>
            <person name="Dixon R.A."/>
            <person name="May G.D."/>
            <person name="Schwartz D.C."/>
            <person name="Rogers J."/>
            <person name="Quetier F."/>
            <person name="Town C.D."/>
            <person name="Roe B.A."/>
        </authorList>
    </citation>
    <scope>NUCLEOTIDE SEQUENCE [LARGE SCALE GENOMIC DNA]</scope>
    <source>
        <strain evidence="6">A17</strain>
        <strain evidence="7 8">cv. Jemalong A17</strain>
    </source>
</reference>
<evidence type="ECO:0000256" key="1">
    <source>
        <dbReference type="ARBA" id="ARBA00004613"/>
    </source>
</evidence>
<organism evidence="6 8">
    <name type="scientific">Medicago truncatula</name>
    <name type="common">Barrel medic</name>
    <name type="synonym">Medicago tribuloides</name>
    <dbReference type="NCBI Taxonomy" id="3880"/>
    <lineage>
        <taxon>Eukaryota</taxon>
        <taxon>Viridiplantae</taxon>
        <taxon>Streptophyta</taxon>
        <taxon>Embryophyta</taxon>
        <taxon>Tracheophyta</taxon>
        <taxon>Spermatophyta</taxon>
        <taxon>Magnoliopsida</taxon>
        <taxon>eudicotyledons</taxon>
        <taxon>Gunneridae</taxon>
        <taxon>Pentapetalae</taxon>
        <taxon>rosids</taxon>
        <taxon>fabids</taxon>
        <taxon>Fabales</taxon>
        <taxon>Fabaceae</taxon>
        <taxon>Papilionoideae</taxon>
        <taxon>50 kb inversion clade</taxon>
        <taxon>NPAAA clade</taxon>
        <taxon>Hologalegina</taxon>
        <taxon>IRL clade</taxon>
        <taxon>Trifolieae</taxon>
        <taxon>Medicago</taxon>
    </lineage>
</organism>
<dbReference type="Proteomes" id="UP000002051">
    <property type="component" value="Unassembled WGS sequence"/>
</dbReference>
<keyword evidence="3" id="KW-0713">Self-incompatibility</keyword>
<dbReference type="GO" id="GO:0060320">
    <property type="term" value="P:rejection of self pollen"/>
    <property type="evidence" value="ECO:0007669"/>
    <property type="project" value="UniProtKB-KW"/>
</dbReference>
<evidence type="ECO:0000313" key="6">
    <source>
        <dbReference type="EMBL" id="AES82634.1"/>
    </source>
</evidence>
<sequence>MTKKDMKIDMNDGLEFHTLMFGESYMFSFKPAILPWIETLFFCSFTWSGNRDFCNTCNWKINKTGDCTYIKEDHIIKRCYRWERVEVMDVVILKVVVVLQGPVKDELMCCSRFFRMVVVIMI</sequence>
<dbReference type="GO" id="GO:0005576">
    <property type="term" value="C:extracellular region"/>
    <property type="evidence" value="ECO:0007669"/>
    <property type="project" value="UniProtKB-SubCell"/>
</dbReference>
<evidence type="ECO:0008006" key="9">
    <source>
        <dbReference type="Google" id="ProtNLM"/>
    </source>
</evidence>
<evidence type="ECO:0000313" key="7">
    <source>
        <dbReference type="EnsemblPlants" id="AES82634"/>
    </source>
</evidence>
<dbReference type="EMBL" id="CM001223">
    <property type="protein sequence ID" value="AES82634.1"/>
    <property type="molecule type" value="Genomic_DNA"/>
</dbReference>
<keyword evidence="5" id="KW-0732">Signal</keyword>
<evidence type="ECO:0000256" key="4">
    <source>
        <dbReference type="ARBA" id="ARBA00022525"/>
    </source>
</evidence>
<gene>
    <name evidence="6" type="ordered locus">MTR_7g114830</name>
</gene>
<reference evidence="6 8" key="2">
    <citation type="journal article" date="2014" name="BMC Genomics">
        <title>An improved genome release (version Mt4.0) for the model legume Medicago truncatula.</title>
        <authorList>
            <person name="Tang H."/>
            <person name="Krishnakumar V."/>
            <person name="Bidwell S."/>
            <person name="Rosen B."/>
            <person name="Chan A."/>
            <person name="Zhou S."/>
            <person name="Gentzbittel L."/>
            <person name="Childs K.L."/>
            <person name="Yandell M."/>
            <person name="Gundlach H."/>
            <person name="Mayer K.F."/>
            <person name="Schwartz D.C."/>
            <person name="Town C.D."/>
        </authorList>
    </citation>
    <scope>GENOME REANNOTATION</scope>
    <source>
        <strain evidence="7 8">cv. Jemalong A17</strain>
    </source>
</reference>
<dbReference type="PaxDb" id="3880-AES82634"/>
<dbReference type="InterPro" id="IPR010264">
    <property type="entry name" value="Self-incomp_S1"/>
</dbReference>
<evidence type="ECO:0000256" key="5">
    <source>
        <dbReference type="ARBA" id="ARBA00022729"/>
    </source>
</evidence>
<name>G7L1T6_MEDTR</name>
<dbReference type="Pfam" id="PF05938">
    <property type="entry name" value="Self-incomp_S1"/>
    <property type="match status" value="1"/>
</dbReference>